<evidence type="ECO:0000313" key="1">
    <source>
        <dbReference type="EMBL" id="HJC37916.1"/>
    </source>
</evidence>
<gene>
    <name evidence="1" type="ORF">H9757_02460</name>
</gene>
<dbReference type="SUPFAM" id="SSF56399">
    <property type="entry name" value="ADP-ribosylation"/>
    <property type="match status" value="1"/>
</dbReference>
<reference evidence="1" key="2">
    <citation type="submission" date="2021-04" db="EMBL/GenBank/DDBJ databases">
        <authorList>
            <person name="Gilroy R."/>
        </authorList>
    </citation>
    <scope>NUCLEOTIDE SEQUENCE</scope>
    <source>
        <strain evidence="1">ChiGjej1B1-1692</strain>
    </source>
</reference>
<evidence type="ECO:0000313" key="2">
    <source>
        <dbReference type="Proteomes" id="UP000823894"/>
    </source>
</evidence>
<organism evidence="1 2">
    <name type="scientific">Candidatus Mediterraneibacter faecigallinarum</name>
    <dbReference type="NCBI Taxonomy" id="2838669"/>
    <lineage>
        <taxon>Bacteria</taxon>
        <taxon>Bacillati</taxon>
        <taxon>Bacillota</taxon>
        <taxon>Clostridia</taxon>
        <taxon>Lachnospirales</taxon>
        <taxon>Lachnospiraceae</taxon>
        <taxon>Mediterraneibacter</taxon>
    </lineage>
</organism>
<accession>A0A9D2NUT3</accession>
<proteinExistence type="predicted"/>
<dbReference type="Proteomes" id="UP000823894">
    <property type="component" value="Unassembled WGS sequence"/>
</dbReference>
<name>A0A9D2NUT3_9FIRM</name>
<sequence length="191" mass="22131">MTDIISEDKNIYHGTSIENKDEILKNRKFNLSSGASEWAGSGIYFFIDEDDSIAESNARKWAEYIKNIKNPYIAVVIVNLKVIDAVVLDLNDRNFQQQFHKYREAIFNQIVLDAESKHKKIEDTITNKMKLDCYVINKICDYYGFNVVIRDVHINFSKKSLSRRNCSYPSSSIPNCTIICIRNNDIIESMK</sequence>
<reference evidence="1" key="1">
    <citation type="journal article" date="2021" name="PeerJ">
        <title>Extensive microbial diversity within the chicken gut microbiome revealed by metagenomics and culture.</title>
        <authorList>
            <person name="Gilroy R."/>
            <person name="Ravi A."/>
            <person name="Getino M."/>
            <person name="Pursley I."/>
            <person name="Horton D.L."/>
            <person name="Alikhan N.F."/>
            <person name="Baker D."/>
            <person name="Gharbi K."/>
            <person name="Hall N."/>
            <person name="Watson M."/>
            <person name="Adriaenssens E.M."/>
            <person name="Foster-Nyarko E."/>
            <person name="Jarju S."/>
            <person name="Secka A."/>
            <person name="Antonio M."/>
            <person name="Oren A."/>
            <person name="Chaudhuri R.R."/>
            <person name="La Ragione R."/>
            <person name="Hildebrand F."/>
            <person name="Pallen M.J."/>
        </authorList>
    </citation>
    <scope>NUCLEOTIDE SEQUENCE</scope>
    <source>
        <strain evidence="1">ChiGjej1B1-1692</strain>
    </source>
</reference>
<comment type="caution">
    <text evidence="1">The sequence shown here is derived from an EMBL/GenBank/DDBJ whole genome shotgun (WGS) entry which is preliminary data.</text>
</comment>
<dbReference type="EMBL" id="DWWK01000031">
    <property type="protein sequence ID" value="HJC37916.1"/>
    <property type="molecule type" value="Genomic_DNA"/>
</dbReference>
<dbReference type="AlphaFoldDB" id="A0A9D2NUT3"/>
<protein>
    <submittedName>
        <fullName evidence="1">Uncharacterized protein</fullName>
    </submittedName>
</protein>